<dbReference type="InterPro" id="IPR030916">
    <property type="entry name" value="ELWxxDGT_rpt"/>
</dbReference>
<gene>
    <name evidence="1" type="ORF">D7X32_06830</name>
</gene>
<evidence type="ECO:0000313" key="1">
    <source>
        <dbReference type="EMBL" id="RKH05801.1"/>
    </source>
</evidence>
<keyword evidence="2" id="KW-1185">Reference proteome</keyword>
<protein>
    <recommendedName>
        <fullName evidence="3">Hyalin</fullName>
    </recommendedName>
</protein>
<sequence>MSALALTGCGGALVEEDSATLEATASEVVAAADPWVPCGNAADRVKDIRPGPVGSAPAELTKSTSVLVFSADNGVNGREPWFSSGERSGTRLGKDIRAGAPGSDPMFFTQLGGTTFFTADDGVTGRELWKTDGTSAGTTRVLDLRPGALGSSPDNLTVFGGKLYFTADNGVNGEDLWRTDGTSAGTARLGGLLPAGTTGSGYALATAGNFLYIRYYFSGDDEYGFSLVRTDGMASGFVHLVDAPEDNSISDMTAVGNRLFFVQNNDEPESSLNVTDGTPAGTRELLTFPQAPHDLVAFGGRLYFASGPGAYEPPDYAGDELWRSDGTVAGTKLFKDIRLGALGSEPRELTVFQGRLFFTADNGVNGRELWRSDGTTTALIHDVAPGARSSSPEGLMGHGTRLFFSANTTGRGREPWMHDEATSSPTATPLVEIAPGPASSSPGRFIRSGWDLFFVANDGATGPELWALAFRPPEACLAGVRR</sequence>
<evidence type="ECO:0008006" key="3">
    <source>
        <dbReference type="Google" id="ProtNLM"/>
    </source>
</evidence>
<evidence type="ECO:0000313" key="2">
    <source>
        <dbReference type="Proteomes" id="UP000268313"/>
    </source>
</evidence>
<comment type="caution">
    <text evidence="1">The sequence shown here is derived from an EMBL/GenBank/DDBJ whole genome shotgun (WGS) entry which is preliminary data.</text>
</comment>
<dbReference type="NCBIfam" id="TIGR04534">
    <property type="entry name" value="ELWxxDGT_rpt"/>
    <property type="match status" value="1"/>
</dbReference>
<dbReference type="AlphaFoldDB" id="A0A3A8KNJ7"/>
<reference evidence="2" key="1">
    <citation type="submission" date="2018-09" db="EMBL/GenBank/DDBJ databases">
        <authorList>
            <person name="Livingstone P.G."/>
            <person name="Whitworth D.E."/>
        </authorList>
    </citation>
    <scope>NUCLEOTIDE SEQUENCE [LARGE SCALE GENOMIC DNA]</scope>
    <source>
        <strain evidence="2">CA043D</strain>
    </source>
</reference>
<organism evidence="1 2">
    <name type="scientific">Corallococcus carmarthensis</name>
    <dbReference type="NCBI Taxonomy" id="2316728"/>
    <lineage>
        <taxon>Bacteria</taxon>
        <taxon>Pseudomonadati</taxon>
        <taxon>Myxococcota</taxon>
        <taxon>Myxococcia</taxon>
        <taxon>Myxococcales</taxon>
        <taxon>Cystobacterineae</taxon>
        <taxon>Myxococcaceae</taxon>
        <taxon>Corallococcus</taxon>
    </lineage>
</organism>
<proteinExistence type="predicted"/>
<dbReference type="SUPFAM" id="SSF63825">
    <property type="entry name" value="YWTD domain"/>
    <property type="match status" value="1"/>
</dbReference>
<dbReference type="Proteomes" id="UP000268313">
    <property type="component" value="Unassembled WGS sequence"/>
</dbReference>
<dbReference type="EMBL" id="RAWE01000015">
    <property type="protein sequence ID" value="RKH05801.1"/>
    <property type="molecule type" value="Genomic_DNA"/>
</dbReference>
<name>A0A3A8KNJ7_9BACT</name>
<accession>A0A3A8KNJ7</accession>